<evidence type="ECO:0000256" key="2">
    <source>
        <dbReference type="ARBA" id="ARBA00022679"/>
    </source>
</evidence>
<dbReference type="InterPro" id="IPR004629">
    <property type="entry name" value="WecG_TagA_CpsF"/>
</dbReference>
<dbReference type="SUPFAM" id="SSF53756">
    <property type="entry name" value="UDP-Glycosyltransferase/glycogen phosphorylase"/>
    <property type="match status" value="1"/>
</dbReference>
<dbReference type="Gene3D" id="3.40.50.2000">
    <property type="entry name" value="Glycogen Phosphorylase B"/>
    <property type="match status" value="2"/>
</dbReference>
<comment type="caution">
    <text evidence="4">The sequence shown here is derived from an EMBL/GenBank/DDBJ whole genome shotgun (WGS) entry which is preliminary data.</text>
</comment>
<evidence type="ECO:0000313" key="5">
    <source>
        <dbReference type="Proteomes" id="UP000234662"/>
    </source>
</evidence>
<dbReference type="GO" id="GO:0016758">
    <property type="term" value="F:hexosyltransferase activity"/>
    <property type="evidence" value="ECO:0007669"/>
    <property type="project" value="TreeGrafter"/>
</dbReference>
<accession>A0A2I1R8Z3</accession>
<organism evidence="4 5">
    <name type="scientific">Gordonia terrae</name>
    <dbReference type="NCBI Taxonomy" id="2055"/>
    <lineage>
        <taxon>Bacteria</taxon>
        <taxon>Bacillati</taxon>
        <taxon>Actinomycetota</taxon>
        <taxon>Actinomycetes</taxon>
        <taxon>Mycobacteriales</taxon>
        <taxon>Gordoniaceae</taxon>
        <taxon>Gordonia</taxon>
    </lineage>
</organism>
<gene>
    <name evidence="4" type="ORF">CYJ73_11090</name>
</gene>
<proteinExistence type="predicted"/>
<dbReference type="EMBL" id="PKJC01000006">
    <property type="protein sequence ID" value="PKZ65612.1"/>
    <property type="molecule type" value="Genomic_DNA"/>
</dbReference>
<dbReference type="Pfam" id="PF00534">
    <property type="entry name" value="Glycos_transf_1"/>
    <property type="match status" value="1"/>
</dbReference>
<feature type="domain" description="Glycosyl transferase family 1" evidence="3">
    <location>
        <begin position="452"/>
        <end position="565"/>
    </location>
</feature>
<dbReference type="CDD" id="cd03801">
    <property type="entry name" value="GT4_PimA-like"/>
    <property type="match status" value="1"/>
</dbReference>
<sequence>MEMNESNAITWVGENLFIGGVPVVIGGIDDVLSRVESLVRTQETKLVVTPNVDHLIRLETSDESRRGYADADLALLDGVPVAKLASFLGERPVTRNTGADLLFDVCRKAGDNGWRIVITGGETSVANTAAENLRARTGADVIAVPFPFVSSVEDPACREVVEKLTDLRPDVVFLCLGSPKQESWYVQWKEELPAAVYVGSGAAVDFAAEKVSRAPELMQRFALEWVWRLAREPKRLWRRYLLEGPKFLPIVAQAMWKSERTVVQRELADRATQPIADVGPMSDERPVVVQIGPEPSGAGGMATVIREYLGMDSGPFEQIAMPTWGHRRGLASLGPAARVSVRLLLSRRDWSIAHVHLSEFGSFVREGMIVLLVRALRKPCVVSLHGADFERHVEKYPRLTKLVLQAATTAICLGRRHQRLVEKIDPEIDTAVVLNPISALLMAESGPDEGRNDELPPTFVFAGEVGERKGIDRLLDAWPLVEEALPDARLLIAGPLADDSTPVAAALARGNSSSVRYVGSLDRDDVTAQLASATATVLPSRAEVLPMVILESLACGTPAVYTDVGEWETFRGLDAVTVVSLDDVDRDQSSKILAEAMIAAARTGEDRAAVRRVCREWARTNVSSVVVADVLRSVYEAQPESPVSRTSRMGRLDTTGVLGAHGSVQ</sequence>
<evidence type="ECO:0000259" key="3">
    <source>
        <dbReference type="Pfam" id="PF00534"/>
    </source>
</evidence>
<evidence type="ECO:0000256" key="1">
    <source>
        <dbReference type="ARBA" id="ARBA00022676"/>
    </source>
</evidence>
<keyword evidence="1" id="KW-0328">Glycosyltransferase</keyword>
<evidence type="ECO:0000313" key="4">
    <source>
        <dbReference type="EMBL" id="PKZ65612.1"/>
    </source>
</evidence>
<dbReference type="NCBIfam" id="TIGR00696">
    <property type="entry name" value="wecG_tagA_cpsF"/>
    <property type="match status" value="1"/>
</dbReference>
<dbReference type="Pfam" id="PF03808">
    <property type="entry name" value="Glyco_tran_WecG"/>
    <property type="match status" value="1"/>
</dbReference>
<dbReference type="PANTHER" id="PTHR34136:SF1">
    <property type="entry name" value="UDP-N-ACETYL-D-MANNOSAMINURONIC ACID TRANSFERASE"/>
    <property type="match status" value="1"/>
</dbReference>
<reference evidence="4 5" key="1">
    <citation type="submission" date="2017-12" db="EMBL/GenBank/DDBJ databases">
        <title>Phylogenetic diversity of female urinary microbiome.</title>
        <authorList>
            <person name="Thomas-White K."/>
            <person name="Wolfe A.J."/>
        </authorList>
    </citation>
    <scope>NUCLEOTIDE SEQUENCE [LARGE SCALE GENOMIC DNA]</scope>
    <source>
        <strain evidence="4 5">UMB0777</strain>
    </source>
</reference>
<dbReference type="InterPro" id="IPR001296">
    <property type="entry name" value="Glyco_trans_1"/>
</dbReference>
<dbReference type="CDD" id="cd06533">
    <property type="entry name" value="Glyco_transf_WecG_TagA"/>
    <property type="match status" value="1"/>
</dbReference>
<name>A0A2I1R8Z3_9ACTN</name>
<dbReference type="AlphaFoldDB" id="A0A2I1R8Z3"/>
<protein>
    <recommendedName>
        <fullName evidence="3">Glycosyl transferase family 1 domain-containing protein</fullName>
    </recommendedName>
</protein>
<keyword evidence="2" id="KW-0808">Transferase</keyword>
<dbReference type="PANTHER" id="PTHR34136">
    <property type="match status" value="1"/>
</dbReference>
<dbReference type="Proteomes" id="UP000234662">
    <property type="component" value="Unassembled WGS sequence"/>
</dbReference>